<name>A0A7Z1AGJ9_9GAMM</name>
<accession>A0A7Z1AGJ9</accession>
<dbReference type="AlphaFoldDB" id="A0A7Z1AGJ9"/>
<evidence type="ECO:0000313" key="2">
    <source>
        <dbReference type="Proteomes" id="UP000094769"/>
    </source>
</evidence>
<comment type="caution">
    <text evidence="1">The sequence shown here is derived from an EMBL/GenBank/DDBJ whole genome shotgun (WGS) entry which is preliminary data.</text>
</comment>
<protein>
    <submittedName>
        <fullName evidence="1">Uncharacterized protein</fullName>
    </submittedName>
</protein>
<dbReference type="EMBL" id="MARB01000007">
    <property type="protein sequence ID" value="ODJ88164.1"/>
    <property type="molecule type" value="Genomic_DNA"/>
</dbReference>
<evidence type="ECO:0000313" key="1">
    <source>
        <dbReference type="EMBL" id="ODJ88164.1"/>
    </source>
</evidence>
<dbReference type="Proteomes" id="UP000094769">
    <property type="component" value="Unassembled WGS sequence"/>
</dbReference>
<dbReference type="RefSeq" id="WP_069123369.1">
    <property type="nucleotide sequence ID" value="NZ_MARB01000007.1"/>
</dbReference>
<dbReference type="OrthoDB" id="9976011at2"/>
<reference evidence="1 2" key="1">
    <citation type="submission" date="2016-06" db="EMBL/GenBank/DDBJ databases">
        <title>Genome sequence of endosymbiont of Candidatus Endolucinida thiodiazotropha.</title>
        <authorList>
            <person name="Poehlein A."/>
            <person name="Koenig S."/>
            <person name="Heiden S.E."/>
            <person name="Thuermer A."/>
            <person name="Voget S."/>
            <person name="Daniel R."/>
            <person name="Markert S."/>
            <person name="Gros O."/>
            <person name="Schweder T."/>
        </authorList>
    </citation>
    <scope>NUCLEOTIDE SEQUENCE [LARGE SCALE GENOMIC DNA]</scope>
    <source>
        <strain evidence="1 2">COS</strain>
    </source>
</reference>
<sequence length="66" mass="7427">MINKEIIVNHELPLYEVQEVSLLDAMLLLKEQGGSGRESSITRAAEMIKHRSQARSMDANWPMTGT</sequence>
<organism evidence="1 2">
    <name type="scientific">Candidatus Thiodiazotropha endolucinida</name>
    <dbReference type="NCBI Taxonomy" id="1655433"/>
    <lineage>
        <taxon>Bacteria</taxon>
        <taxon>Pseudomonadati</taxon>
        <taxon>Pseudomonadota</taxon>
        <taxon>Gammaproteobacteria</taxon>
        <taxon>Chromatiales</taxon>
        <taxon>Sedimenticolaceae</taxon>
        <taxon>Candidatus Thiodiazotropha</taxon>
    </lineage>
</organism>
<keyword evidence="2" id="KW-1185">Reference proteome</keyword>
<gene>
    <name evidence="1" type="ORF">CODIS_15770</name>
</gene>
<proteinExistence type="predicted"/>